<keyword evidence="5" id="KW-0503">Monooxygenase</keyword>
<evidence type="ECO:0000313" key="8">
    <source>
        <dbReference type="Proteomes" id="UP001215598"/>
    </source>
</evidence>
<evidence type="ECO:0000256" key="4">
    <source>
        <dbReference type="ARBA" id="ARBA00023002"/>
    </source>
</evidence>
<name>A0AAD7J3W4_9AGAR</name>
<keyword evidence="4" id="KW-0560">Oxidoreductase</keyword>
<dbReference type="Gene3D" id="3.50.50.60">
    <property type="entry name" value="FAD/NAD(P)-binding domain"/>
    <property type="match status" value="1"/>
</dbReference>
<dbReference type="Proteomes" id="UP001215598">
    <property type="component" value="Unassembled WGS sequence"/>
</dbReference>
<dbReference type="AlphaFoldDB" id="A0AAD7J3W4"/>
<dbReference type="InterPro" id="IPR050493">
    <property type="entry name" value="FAD-dep_Monooxygenase_BioMet"/>
</dbReference>
<dbReference type="SUPFAM" id="SSF51905">
    <property type="entry name" value="FAD/NAD(P)-binding domain"/>
    <property type="match status" value="1"/>
</dbReference>
<evidence type="ECO:0000313" key="7">
    <source>
        <dbReference type="EMBL" id="KAJ7755539.1"/>
    </source>
</evidence>
<proteinExistence type="inferred from homology"/>
<evidence type="ECO:0000256" key="3">
    <source>
        <dbReference type="ARBA" id="ARBA00022827"/>
    </source>
</evidence>
<protein>
    <submittedName>
        <fullName evidence="7">FAD/NAD(P)-binding domain-containing protein</fullName>
    </submittedName>
</protein>
<dbReference type="Pfam" id="PF13450">
    <property type="entry name" value="NAD_binding_8"/>
    <property type="match status" value="1"/>
</dbReference>
<reference evidence="7" key="1">
    <citation type="submission" date="2023-03" db="EMBL/GenBank/DDBJ databases">
        <title>Massive genome expansion in bonnet fungi (Mycena s.s.) driven by repeated elements and novel gene families across ecological guilds.</title>
        <authorList>
            <consortium name="Lawrence Berkeley National Laboratory"/>
            <person name="Harder C.B."/>
            <person name="Miyauchi S."/>
            <person name="Viragh M."/>
            <person name="Kuo A."/>
            <person name="Thoen E."/>
            <person name="Andreopoulos B."/>
            <person name="Lu D."/>
            <person name="Skrede I."/>
            <person name="Drula E."/>
            <person name="Henrissat B."/>
            <person name="Morin E."/>
            <person name="Kohler A."/>
            <person name="Barry K."/>
            <person name="LaButti K."/>
            <person name="Morin E."/>
            <person name="Salamov A."/>
            <person name="Lipzen A."/>
            <person name="Mereny Z."/>
            <person name="Hegedus B."/>
            <person name="Baldrian P."/>
            <person name="Stursova M."/>
            <person name="Weitz H."/>
            <person name="Taylor A."/>
            <person name="Grigoriev I.V."/>
            <person name="Nagy L.G."/>
            <person name="Martin F."/>
            <person name="Kauserud H."/>
        </authorList>
    </citation>
    <scope>NUCLEOTIDE SEQUENCE</scope>
    <source>
        <strain evidence="7">CBHHK182m</strain>
    </source>
</reference>
<organism evidence="7 8">
    <name type="scientific">Mycena metata</name>
    <dbReference type="NCBI Taxonomy" id="1033252"/>
    <lineage>
        <taxon>Eukaryota</taxon>
        <taxon>Fungi</taxon>
        <taxon>Dikarya</taxon>
        <taxon>Basidiomycota</taxon>
        <taxon>Agaricomycotina</taxon>
        <taxon>Agaricomycetes</taxon>
        <taxon>Agaricomycetidae</taxon>
        <taxon>Agaricales</taxon>
        <taxon>Marasmiineae</taxon>
        <taxon>Mycenaceae</taxon>
        <taxon>Mycena</taxon>
    </lineage>
</organism>
<dbReference type="InterPro" id="IPR036188">
    <property type="entry name" value="FAD/NAD-bd_sf"/>
</dbReference>
<evidence type="ECO:0000256" key="1">
    <source>
        <dbReference type="ARBA" id="ARBA00007992"/>
    </source>
</evidence>
<keyword evidence="3" id="KW-0274">FAD</keyword>
<dbReference type="InterPro" id="IPR002938">
    <property type="entry name" value="FAD-bd"/>
</dbReference>
<feature type="domain" description="FAD-binding" evidence="6">
    <location>
        <begin position="159"/>
        <end position="374"/>
    </location>
</feature>
<dbReference type="GO" id="GO:0071949">
    <property type="term" value="F:FAD binding"/>
    <property type="evidence" value="ECO:0007669"/>
    <property type="project" value="InterPro"/>
</dbReference>
<dbReference type="PRINTS" id="PR00420">
    <property type="entry name" value="RNGMNOXGNASE"/>
</dbReference>
<evidence type="ECO:0000259" key="6">
    <source>
        <dbReference type="Pfam" id="PF01494"/>
    </source>
</evidence>
<gene>
    <name evidence="7" type="ORF">B0H16DRAFT_1372047</name>
</gene>
<dbReference type="PANTHER" id="PTHR13789">
    <property type="entry name" value="MONOOXYGENASE"/>
    <property type="match status" value="1"/>
</dbReference>
<comment type="similarity">
    <text evidence="1">Belongs to the paxM FAD-dependent monooxygenase family.</text>
</comment>
<dbReference type="PANTHER" id="PTHR13789:SF309">
    <property type="entry name" value="PUTATIVE (AFU_ORTHOLOGUE AFUA_6G14510)-RELATED"/>
    <property type="match status" value="1"/>
</dbReference>
<keyword evidence="8" id="KW-1185">Reference proteome</keyword>
<evidence type="ECO:0000256" key="2">
    <source>
        <dbReference type="ARBA" id="ARBA00022630"/>
    </source>
</evidence>
<dbReference type="GO" id="GO:0004497">
    <property type="term" value="F:monooxygenase activity"/>
    <property type="evidence" value="ECO:0007669"/>
    <property type="project" value="UniProtKB-KW"/>
</dbReference>
<comment type="caution">
    <text evidence="7">The sequence shown here is derived from an EMBL/GenBank/DDBJ whole genome shotgun (WGS) entry which is preliminary data.</text>
</comment>
<dbReference type="Pfam" id="PF01494">
    <property type="entry name" value="FAD_binding_3"/>
    <property type="match status" value="1"/>
</dbReference>
<dbReference type="EMBL" id="JARKIB010000049">
    <property type="protein sequence ID" value="KAJ7755539.1"/>
    <property type="molecule type" value="Genomic_DNA"/>
</dbReference>
<evidence type="ECO:0000256" key="5">
    <source>
        <dbReference type="ARBA" id="ARBA00023033"/>
    </source>
</evidence>
<keyword evidence="2" id="KW-0285">Flavoprotein</keyword>
<sequence>MARSLYPTMDLPENSPLPLNVAIVGAGMGGLAAAISLRRNGHHVRIFESAQMKAEIGAGISIPRNAVRILKRFGYSKEHVKPVDFDGVEIFDAKTGVGISTPLLIPRTGDEDIFCHRSDVYKELTRLATGEGDGPPAELLLGSKVLACDPEAGTVTLSNGETIPADLIIGADGIHSVVRNDILGHAVKASASGWSCFRCVFDASTLDSIPELNWVTDGITGARSVSWREGGPIRMFFIYKCRNGSLLNFAGYHADPAQDDPGRPWKPTVAREEILDHFKDFHPKFLRLLDLPADSPPMRWQLRAMPLLPTWIRGRAALLGDSAHATLPLLGQGAAMAFEEAATLGCLLPLGTTKADIPARLEAYQTLRKERGEYVNVESLAQASVPEKRGSYLRSPEMQARMLEYDSVKVANEYYDAHFRS</sequence>
<accession>A0AAD7J3W4</accession>
<dbReference type="SUPFAM" id="SSF54373">
    <property type="entry name" value="FAD-linked reductases, C-terminal domain"/>
    <property type="match status" value="1"/>
</dbReference>